<organism evidence="2 3">
    <name type="scientific">Liparis tanakae</name>
    <name type="common">Tanaka's snailfish</name>
    <dbReference type="NCBI Taxonomy" id="230148"/>
    <lineage>
        <taxon>Eukaryota</taxon>
        <taxon>Metazoa</taxon>
        <taxon>Chordata</taxon>
        <taxon>Craniata</taxon>
        <taxon>Vertebrata</taxon>
        <taxon>Euteleostomi</taxon>
        <taxon>Actinopterygii</taxon>
        <taxon>Neopterygii</taxon>
        <taxon>Teleostei</taxon>
        <taxon>Neoteleostei</taxon>
        <taxon>Acanthomorphata</taxon>
        <taxon>Eupercaria</taxon>
        <taxon>Perciformes</taxon>
        <taxon>Cottioidei</taxon>
        <taxon>Cottales</taxon>
        <taxon>Liparidae</taxon>
        <taxon>Liparis</taxon>
    </lineage>
</organism>
<evidence type="ECO:0000313" key="3">
    <source>
        <dbReference type="Proteomes" id="UP000314294"/>
    </source>
</evidence>
<feature type="region of interest" description="Disordered" evidence="1">
    <location>
        <begin position="53"/>
        <end position="103"/>
    </location>
</feature>
<sequence length="120" mass="12504">MEGKRAIEGVAPLVLGGNLRSASRAKWPEGGVFSGFLHGSLCRPPSRICRAAGGHLTASHGGEGESAGTSEPRKPRSPEPQRQVQSVCVPTGPGFEGSSDRPFGEACSLWTGREVFALCS</sequence>
<protein>
    <submittedName>
        <fullName evidence="2">Uncharacterized protein</fullName>
    </submittedName>
</protein>
<accession>A0A4Z2FAM2</accession>
<evidence type="ECO:0000256" key="1">
    <source>
        <dbReference type="SAM" id="MobiDB-lite"/>
    </source>
</evidence>
<dbReference type="Proteomes" id="UP000314294">
    <property type="component" value="Unassembled WGS sequence"/>
</dbReference>
<keyword evidence="3" id="KW-1185">Reference proteome</keyword>
<gene>
    <name evidence="2" type="ORF">EYF80_051907</name>
</gene>
<name>A0A4Z2FAM2_9TELE</name>
<evidence type="ECO:0000313" key="2">
    <source>
        <dbReference type="EMBL" id="TNN37931.1"/>
    </source>
</evidence>
<dbReference type="EMBL" id="SRLO01001425">
    <property type="protein sequence ID" value="TNN37931.1"/>
    <property type="molecule type" value="Genomic_DNA"/>
</dbReference>
<proteinExistence type="predicted"/>
<reference evidence="2 3" key="1">
    <citation type="submission" date="2019-03" db="EMBL/GenBank/DDBJ databases">
        <title>First draft genome of Liparis tanakae, snailfish: a comprehensive survey of snailfish specific genes.</title>
        <authorList>
            <person name="Kim W."/>
            <person name="Song I."/>
            <person name="Jeong J.-H."/>
            <person name="Kim D."/>
            <person name="Kim S."/>
            <person name="Ryu S."/>
            <person name="Song J.Y."/>
            <person name="Lee S.K."/>
        </authorList>
    </citation>
    <scope>NUCLEOTIDE SEQUENCE [LARGE SCALE GENOMIC DNA]</scope>
    <source>
        <tissue evidence="2">Muscle</tissue>
    </source>
</reference>
<comment type="caution">
    <text evidence="2">The sequence shown here is derived from an EMBL/GenBank/DDBJ whole genome shotgun (WGS) entry which is preliminary data.</text>
</comment>
<dbReference type="AlphaFoldDB" id="A0A4Z2FAM2"/>